<reference evidence="1" key="1">
    <citation type="submission" date="2023-07" db="EMBL/GenBank/DDBJ databases">
        <authorList>
            <person name="Pelsma A.J. K."/>
        </authorList>
    </citation>
    <scope>NUCLEOTIDE SEQUENCE</scope>
</reference>
<evidence type="ECO:0000313" key="1">
    <source>
        <dbReference type="EMBL" id="CAJ0874153.1"/>
    </source>
</evidence>
<organism evidence="1">
    <name type="scientific">freshwater sediment metagenome</name>
    <dbReference type="NCBI Taxonomy" id="556182"/>
    <lineage>
        <taxon>unclassified sequences</taxon>
        <taxon>metagenomes</taxon>
        <taxon>ecological metagenomes</taxon>
    </lineage>
</organism>
<gene>
    <name evidence="1" type="ORF">AMST5_02574</name>
</gene>
<proteinExistence type="predicted"/>
<accession>A0AA48M0B3</accession>
<sequence>MEVGSELRLQANGSFDYMLAYGALDEVASGCWHRVGNVVSLVPSKFETNGEDPLKFDHLELEVTPAGKLVRRFDGGPTGTYSR</sequence>
<protein>
    <submittedName>
        <fullName evidence="1">Uncharacterized protein</fullName>
    </submittedName>
</protein>
<name>A0AA48M0B3_9ZZZZ</name>
<dbReference type="AlphaFoldDB" id="A0AA48M0B3"/>
<dbReference type="EMBL" id="OY288114">
    <property type="protein sequence ID" value="CAJ0874153.1"/>
    <property type="molecule type" value="Genomic_DNA"/>
</dbReference>